<dbReference type="Gene3D" id="3.40.50.2300">
    <property type="match status" value="3"/>
</dbReference>
<evidence type="ECO:0000256" key="8">
    <source>
        <dbReference type="ARBA" id="ARBA00023136"/>
    </source>
</evidence>
<dbReference type="CDD" id="cd19990">
    <property type="entry name" value="PBP1_GABAb_receptor_plant"/>
    <property type="match status" value="1"/>
</dbReference>
<evidence type="ECO:0000256" key="4">
    <source>
        <dbReference type="ARBA" id="ARBA00022692"/>
    </source>
</evidence>
<keyword evidence="10" id="KW-0325">Glycoprotein</keyword>
<dbReference type="SMART" id="SM00079">
    <property type="entry name" value="PBPe"/>
    <property type="match status" value="1"/>
</dbReference>
<feature type="transmembrane region" description="Helical" evidence="14">
    <location>
        <begin position="23"/>
        <end position="42"/>
    </location>
</feature>
<dbReference type="InterPro" id="IPR044440">
    <property type="entry name" value="GABAb_receptor_plant_PBP1"/>
</dbReference>
<comment type="caution">
    <text evidence="16">The sequence shown here is derived from an EMBL/GenBank/DDBJ whole genome shotgun (WGS) entry which is preliminary data.</text>
</comment>
<dbReference type="InterPro" id="IPR001828">
    <property type="entry name" value="ANF_lig-bd_rcpt"/>
</dbReference>
<reference evidence="17" key="1">
    <citation type="journal article" date="2019" name="Gigascience">
        <title>De novo genome assembly of the endangered Acer yangbiense, a plant species with extremely small populations endemic to Yunnan Province, China.</title>
        <authorList>
            <person name="Yang J."/>
            <person name="Wariss H.M."/>
            <person name="Tao L."/>
            <person name="Zhang R."/>
            <person name="Yun Q."/>
            <person name="Hollingsworth P."/>
            <person name="Dao Z."/>
            <person name="Luo G."/>
            <person name="Guo H."/>
            <person name="Ma Y."/>
            <person name="Sun W."/>
        </authorList>
    </citation>
    <scope>NUCLEOTIDE SEQUENCE [LARGE SCALE GENOMIC DNA]</scope>
    <source>
        <strain evidence="17">cv. Malutang</strain>
    </source>
</reference>
<dbReference type="PIRSF" id="PIRSF037090">
    <property type="entry name" value="Iontro_Glu-like_rcpt_pln"/>
    <property type="match status" value="1"/>
</dbReference>
<name>A0A5C7HG76_9ROSI</name>
<sequence length="913" mass="103592">MINYRGTTNSCVLCMESKRSNRIIFLSFVTLLMMISLVGPVLSAQSFDETHQGMVEEEIHVGVILNMGSRESKIIQNCISMAISDFYSVHSYYKTRVIFHTRDSKGEPLRALSSALDLLENSEVRAIIGAQTSMEAKFLAELGDKTKVPVISFSAPTSTSSPSNKYPYFFQINQDESSQATCIADIVRAFKWKDVVIIHEENDDWRDFIPHLVDSLLEKDIHISYKISLDVSSDDNNMIEEIQKLMASEQKVFVVHMSPLLTFRFYLNAKNLGMMREGYAWIMTVKSMDYLHSNMGSSVTESMQGVIGLKSYIPASKELYNFTSRWRNTFSAEHNMEIKDLNVFCIRAYDVAWALAKAAERARPKIRSRRNVDDRLSLNLMDLDNITTSTHGSILVEEILKLKFKGLSGEFQFVNGKLVSNAFEIVNVIGRSGDRRVGFWTWVGKITRELYSSSHGKQLYSNSTDLEDIIWPGGSAKIPKSHVMQMSSKKLRIGVVRNSGFPELVNIRHNLETNITTITGFCIDVFQAAIERLPYHVEYELIPFPDRDRSKATIDLFKQFHPQDNPFAYVYTTITAERSLYVDFTVPYTDLGVGMVAPKDSKNSVWIFMEPLTCDLWLTSAAFFVLTGFVIWLIEHPINNEFRGPISQQIGMIFWFAFSTLVFAHREKLLSNLSRFVVIVWLFIVLLLTSSYTATLTSMMTVQHIELNVLNSKDNYIGYQDGSIVSKGAISNLNFKNSNLQPFNSPEEYANALSKGSKKGGVSAIIDEVPYLKIFLAKYSKDYSMIGPISPSTNGFGFVFPKGSPLVADISRAIAKLREDGKLTMMEYTWFQSRSMLTSSGDNSNHVKPLTTENFRGLFLISGVSSALALVMLYSFLIHKNWPVLKNCDFKDFFRAQLNFVEEYLSKKLFSRN</sequence>
<keyword evidence="4 14" id="KW-0812">Transmembrane</keyword>
<organism evidence="16 17">
    <name type="scientific">Acer yangbiense</name>
    <dbReference type="NCBI Taxonomy" id="1000413"/>
    <lineage>
        <taxon>Eukaryota</taxon>
        <taxon>Viridiplantae</taxon>
        <taxon>Streptophyta</taxon>
        <taxon>Embryophyta</taxon>
        <taxon>Tracheophyta</taxon>
        <taxon>Spermatophyta</taxon>
        <taxon>Magnoliopsida</taxon>
        <taxon>eudicotyledons</taxon>
        <taxon>Gunneridae</taxon>
        <taxon>Pentapetalae</taxon>
        <taxon>rosids</taxon>
        <taxon>malvids</taxon>
        <taxon>Sapindales</taxon>
        <taxon>Sapindaceae</taxon>
        <taxon>Hippocastanoideae</taxon>
        <taxon>Acereae</taxon>
        <taxon>Acer</taxon>
    </lineage>
</organism>
<keyword evidence="5" id="KW-0732">Signal</keyword>
<dbReference type="FunFam" id="3.40.190.10:FF:000217">
    <property type="entry name" value="Glutamate receptor"/>
    <property type="match status" value="1"/>
</dbReference>
<dbReference type="InterPro" id="IPR015683">
    <property type="entry name" value="Ionotropic_Glu_rcpt"/>
</dbReference>
<protein>
    <recommendedName>
        <fullName evidence="13">Glutamate receptor</fullName>
    </recommendedName>
</protein>
<feature type="transmembrane region" description="Helical" evidence="14">
    <location>
        <begin position="616"/>
        <end position="634"/>
    </location>
</feature>
<evidence type="ECO:0000256" key="13">
    <source>
        <dbReference type="PIRNR" id="PIRNR037090"/>
    </source>
</evidence>
<keyword evidence="12 13" id="KW-0407">Ion channel</keyword>
<dbReference type="AlphaFoldDB" id="A0A5C7HG76"/>
<evidence type="ECO:0000256" key="11">
    <source>
        <dbReference type="ARBA" id="ARBA00023286"/>
    </source>
</evidence>
<keyword evidence="7 13" id="KW-0406">Ion transport</keyword>
<accession>A0A5C7HG76</accession>
<proteinExistence type="inferred from homology"/>
<feature type="transmembrane region" description="Helical" evidence="14">
    <location>
        <begin position="676"/>
        <end position="694"/>
    </location>
</feature>
<keyword evidence="9 13" id="KW-0675">Receptor</keyword>
<dbReference type="Gene3D" id="1.10.287.70">
    <property type="match status" value="1"/>
</dbReference>
<dbReference type="GO" id="GO:0015276">
    <property type="term" value="F:ligand-gated monoatomic ion channel activity"/>
    <property type="evidence" value="ECO:0007669"/>
    <property type="project" value="InterPro"/>
</dbReference>
<dbReference type="FunFam" id="1.10.287.70:FF:000037">
    <property type="entry name" value="Glutamate receptor"/>
    <property type="match status" value="1"/>
</dbReference>
<feature type="transmembrane region" description="Helical" evidence="14">
    <location>
        <begin position="858"/>
        <end position="877"/>
    </location>
</feature>
<dbReference type="InterPro" id="IPR017103">
    <property type="entry name" value="Iontropic_Glu_rcpt_pln"/>
</dbReference>
<dbReference type="SUPFAM" id="SSF53850">
    <property type="entry name" value="Periplasmic binding protein-like II"/>
    <property type="match status" value="1"/>
</dbReference>
<dbReference type="Gene3D" id="3.40.190.10">
    <property type="entry name" value="Periplasmic binding protein-like II"/>
    <property type="match status" value="2"/>
</dbReference>
<evidence type="ECO:0000256" key="1">
    <source>
        <dbReference type="ARBA" id="ARBA00004141"/>
    </source>
</evidence>
<dbReference type="GO" id="GO:0016020">
    <property type="term" value="C:membrane"/>
    <property type="evidence" value="ECO:0007669"/>
    <property type="project" value="UniProtKB-SubCell"/>
</dbReference>
<keyword evidence="8 13" id="KW-0472">Membrane</keyword>
<dbReference type="PANTHER" id="PTHR34836:SF6">
    <property type="entry name" value="PERIPLASMIC BINDING PROTEIN-LIKE I"/>
    <property type="match status" value="1"/>
</dbReference>
<evidence type="ECO:0000256" key="7">
    <source>
        <dbReference type="ARBA" id="ARBA00023065"/>
    </source>
</evidence>
<evidence type="ECO:0000313" key="16">
    <source>
        <dbReference type="EMBL" id="TXG55685.1"/>
    </source>
</evidence>
<evidence type="ECO:0000256" key="6">
    <source>
        <dbReference type="ARBA" id="ARBA00022989"/>
    </source>
</evidence>
<keyword evidence="17" id="KW-1185">Reference proteome</keyword>
<keyword evidence="3 13" id="KW-0813">Transport</keyword>
<keyword evidence="11 13" id="KW-1071">Ligand-gated ion channel</keyword>
<evidence type="ECO:0000256" key="10">
    <source>
        <dbReference type="ARBA" id="ARBA00023180"/>
    </source>
</evidence>
<dbReference type="InterPro" id="IPR001320">
    <property type="entry name" value="Iontro_rcpt_C"/>
</dbReference>
<evidence type="ECO:0000256" key="12">
    <source>
        <dbReference type="ARBA" id="ARBA00023303"/>
    </source>
</evidence>
<comment type="similarity">
    <text evidence="2 13">Belongs to the glutamate-gated ion channel (TC 1.A.10.1) family.</text>
</comment>
<evidence type="ECO:0000256" key="3">
    <source>
        <dbReference type="ARBA" id="ARBA00022448"/>
    </source>
</evidence>
<dbReference type="SUPFAM" id="SSF53822">
    <property type="entry name" value="Periplasmic binding protein-like I"/>
    <property type="match status" value="1"/>
</dbReference>
<dbReference type="OrthoDB" id="5984008at2759"/>
<feature type="domain" description="Ionotropic glutamate receptor C-terminal" evidence="15">
    <location>
        <begin position="492"/>
        <end position="833"/>
    </location>
</feature>
<dbReference type="Proteomes" id="UP000323000">
    <property type="component" value="Chromosome 9"/>
</dbReference>
<gene>
    <name evidence="16" type="ORF">EZV62_020941</name>
</gene>
<dbReference type="CDD" id="cd13686">
    <property type="entry name" value="GluR_Plant"/>
    <property type="match status" value="1"/>
</dbReference>
<dbReference type="InterPro" id="IPR028082">
    <property type="entry name" value="Peripla_BP_I"/>
</dbReference>
<dbReference type="FunFam" id="3.40.50.2300:FF:000081">
    <property type="entry name" value="Glutamate receptor"/>
    <property type="match status" value="1"/>
</dbReference>
<dbReference type="Pfam" id="PF01094">
    <property type="entry name" value="ANF_receptor"/>
    <property type="match status" value="1"/>
</dbReference>
<evidence type="ECO:0000259" key="15">
    <source>
        <dbReference type="SMART" id="SM00079"/>
    </source>
</evidence>
<dbReference type="Pfam" id="PF00060">
    <property type="entry name" value="Lig_chan"/>
    <property type="match status" value="1"/>
</dbReference>
<feature type="transmembrane region" description="Helical" evidence="14">
    <location>
        <begin position="646"/>
        <end position="664"/>
    </location>
</feature>
<comment type="function">
    <text evidence="13">Glutamate-gated receptor that probably acts as non-selective cation channel.</text>
</comment>
<evidence type="ECO:0000256" key="14">
    <source>
        <dbReference type="SAM" id="Phobius"/>
    </source>
</evidence>
<evidence type="ECO:0000256" key="2">
    <source>
        <dbReference type="ARBA" id="ARBA00008685"/>
    </source>
</evidence>
<keyword evidence="6 14" id="KW-1133">Transmembrane helix</keyword>
<comment type="subcellular location">
    <subcellularLocation>
        <location evidence="1">Membrane</location>
        <topology evidence="1">Multi-pass membrane protein</topology>
    </subcellularLocation>
</comment>
<dbReference type="PANTHER" id="PTHR34836">
    <property type="entry name" value="OS06G0188250 PROTEIN"/>
    <property type="match status" value="1"/>
</dbReference>
<evidence type="ECO:0000256" key="5">
    <source>
        <dbReference type="ARBA" id="ARBA00022729"/>
    </source>
</evidence>
<dbReference type="EMBL" id="VAHF01000009">
    <property type="protein sequence ID" value="TXG55685.1"/>
    <property type="molecule type" value="Genomic_DNA"/>
</dbReference>
<evidence type="ECO:0000313" key="17">
    <source>
        <dbReference type="Proteomes" id="UP000323000"/>
    </source>
</evidence>
<evidence type="ECO:0000256" key="9">
    <source>
        <dbReference type="ARBA" id="ARBA00023170"/>
    </source>
</evidence>